<feature type="DNA-binding region" description="H-T-H motif" evidence="2">
    <location>
        <begin position="37"/>
        <end position="56"/>
    </location>
</feature>
<feature type="domain" description="HTH tetR-type" evidence="3">
    <location>
        <begin position="14"/>
        <end position="74"/>
    </location>
</feature>
<protein>
    <submittedName>
        <fullName evidence="4">AcrR family transcriptional regulator</fullName>
    </submittedName>
</protein>
<comment type="caution">
    <text evidence="4">The sequence shown here is derived from an EMBL/GenBank/DDBJ whole genome shotgun (WGS) entry which is preliminary data.</text>
</comment>
<name>A0ABU0ITT6_9CAUL</name>
<proteinExistence type="predicted"/>
<dbReference type="RefSeq" id="WP_307349779.1">
    <property type="nucleotide sequence ID" value="NZ_JAUSVS010000004.1"/>
</dbReference>
<dbReference type="EMBL" id="JAUSVS010000004">
    <property type="protein sequence ID" value="MDQ0464835.1"/>
    <property type="molecule type" value="Genomic_DNA"/>
</dbReference>
<keyword evidence="5" id="KW-1185">Reference proteome</keyword>
<evidence type="ECO:0000313" key="5">
    <source>
        <dbReference type="Proteomes" id="UP001228905"/>
    </source>
</evidence>
<dbReference type="InterPro" id="IPR001647">
    <property type="entry name" value="HTH_TetR"/>
</dbReference>
<dbReference type="Proteomes" id="UP001228905">
    <property type="component" value="Unassembled WGS sequence"/>
</dbReference>
<organism evidence="4 5">
    <name type="scientific">Caulobacter ginsengisoli</name>
    <dbReference type="NCBI Taxonomy" id="400775"/>
    <lineage>
        <taxon>Bacteria</taxon>
        <taxon>Pseudomonadati</taxon>
        <taxon>Pseudomonadota</taxon>
        <taxon>Alphaproteobacteria</taxon>
        <taxon>Caulobacterales</taxon>
        <taxon>Caulobacteraceae</taxon>
        <taxon>Caulobacter</taxon>
    </lineage>
</organism>
<evidence type="ECO:0000256" key="1">
    <source>
        <dbReference type="ARBA" id="ARBA00023125"/>
    </source>
</evidence>
<dbReference type="Gene3D" id="1.10.357.10">
    <property type="entry name" value="Tetracycline Repressor, domain 2"/>
    <property type="match status" value="1"/>
</dbReference>
<sequence>MTAAPAKRIRRAPADLRAEALAAARRLIVEGKEPVLTMRAVADAIGVTYPNLSHHFGSAAGLHAAIAEDLVRELLDNISAIGREMEHNDSDFTRLVDRVFDLFDRDGLGHVIGWLVRSGDNATIEPVRALLADFIDERRRRAGEASGKRIAEIALIITFAAYAEASAGTLLGLAFGVDADQRRAVVASALNAVRNTRLLTGT</sequence>
<accession>A0ABU0ITT6</accession>
<keyword evidence="1 2" id="KW-0238">DNA-binding</keyword>
<reference evidence="4 5" key="1">
    <citation type="submission" date="2023-07" db="EMBL/GenBank/DDBJ databases">
        <title>Genomic Encyclopedia of Type Strains, Phase IV (KMG-IV): sequencing the most valuable type-strain genomes for metagenomic binning, comparative biology and taxonomic classification.</title>
        <authorList>
            <person name="Goeker M."/>
        </authorList>
    </citation>
    <scope>NUCLEOTIDE SEQUENCE [LARGE SCALE GENOMIC DNA]</scope>
    <source>
        <strain evidence="4 5">DSM 18695</strain>
    </source>
</reference>
<gene>
    <name evidence="4" type="ORF">QO010_002619</name>
</gene>
<evidence type="ECO:0000313" key="4">
    <source>
        <dbReference type="EMBL" id="MDQ0464835.1"/>
    </source>
</evidence>
<dbReference type="InterPro" id="IPR009057">
    <property type="entry name" value="Homeodomain-like_sf"/>
</dbReference>
<dbReference type="PROSITE" id="PS50977">
    <property type="entry name" value="HTH_TETR_2"/>
    <property type="match status" value="1"/>
</dbReference>
<evidence type="ECO:0000259" key="3">
    <source>
        <dbReference type="PROSITE" id="PS50977"/>
    </source>
</evidence>
<dbReference type="Pfam" id="PF00440">
    <property type="entry name" value="TetR_N"/>
    <property type="match status" value="1"/>
</dbReference>
<evidence type="ECO:0000256" key="2">
    <source>
        <dbReference type="PROSITE-ProRule" id="PRU00335"/>
    </source>
</evidence>
<dbReference type="SUPFAM" id="SSF46689">
    <property type="entry name" value="Homeodomain-like"/>
    <property type="match status" value="1"/>
</dbReference>